<dbReference type="SMART" id="SM01252">
    <property type="entry name" value="KilA-N"/>
    <property type="match status" value="1"/>
</dbReference>
<name>A0A8S5RJR1_9VIRU</name>
<feature type="domain" description="KilA-N" evidence="1">
    <location>
        <begin position="4"/>
        <end position="108"/>
    </location>
</feature>
<reference evidence="2" key="1">
    <citation type="journal article" date="2021" name="Proc. Natl. Acad. Sci. U.S.A.">
        <title>A Catalog of Tens of Thousands of Viruses from Human Metagenomes Reveals Hidden Associations with Chronic Diseases.</title>
        <authorList>
            <person name="Tisza M.J."/>
            <person name="Buck C.B."/>
        </authorList>
    </citation>
    <scope>NUCLEOTIDE SEQUENCE</scope>
    <source>
        <strain evidence="2">CtDJ83</strain>
    </source>
</reference>
<dbReference type="PROSITE" id="PS51301">
    <property type="entry name" value="KILA_N"/>
    <property type="match status" value="1"/>
</dbReference>
<sequence>MNIANQIFRYNGNPITFQRGDSVMVNATEMAKPFGKLPKDWIKTKQAEELIASVSSNRNILPFELVHVVQGSPETGGGTWLHEDLALIFAQWLSPQFYLWCNARVKELLTTGVAINPLANASRSELLRLALQAEEEKEALQAKVQEDAPKVAFATAVLASNTSILIGELAKTLRQNGIDIGQNRLFEWMRCEGFLCKHGEMRNQPTQKAMDKGLFEIKKGVRSGNDGVIHTTITTKVTPKGQVYFVNKFLSNQQPCIS</sequence>
<dbReference type="InterPro" id="IPR036887">
    <property type="entry name" value="HTH_APSES_sf"/>
</dbReference>
<evidence type="ECO:0000259" key="1">
    <source>
        <dbReference type="PROSITE" id="PS51301"/>
    </source>
</evidence>
<evidence type="ECO:0000313" key="2">
    <source>
        <dbReference type="EMBL" id="DAE31330.1"/>
    </source>
</evidence>
<dbReference type="InterPro" id="IPR017880">
    <property type="entry name" value="KilA_N"/>
</dbReference>
<organism evidence="2">
    <name type="scientific">virus sp. ctDJ83</name>
    <dbReference type="NCBI Taxonomy" id="2827625"/>
    <lineage>
        <taxon>Viruses</taxon>
    </lineage>
</organism>
<dbReference type="EMBL" id="BK059107">
    <property type="protein sequence ID" value="DAE31330.1"/>
    <property type="molecule type" value="Genomic_DNA"/>
</dbReference>
<dbReference type="Pfam" id="PF04383">
    <property type="entry name" value="KilA-N"/>
    <property type="match status" value="1"/>
</dbReference>
<proteinExistence type="predicted"/>
<dbReference type="SUPFAM" id="SSF54616">
    <property type="entry name" value="DNA-binding domain of Mlu1-box binding protein MBP1"/>
    <property type="match status" value="1"/>
</dbReference>
<dbReference type="GO" id="GO:0003677">
    <property type="term" value="F:DNA binding"/>
    <property type="evidence" value="ECO:0007669"/>
    <property type="project" value="InterPro"/>
</dbReference>
<dbReference type="InterPro" id="IPR018004">
    <property type="entry name" value="KilA/APSES_HTH"/>
</dbReference>
<dbReference type="InterPro" id="IPR005039">
    <property type="entry name" value="Ant_C"/>
</dbReference>
<accession>A0A8S5RJR1</accession>
<protein>
    <submittedName>
        <fullName evidence="2">KilAC domain protein</fullName>
    </submittedName>
</protein>
<dbReference type="Pfam" id="PF03374">
    <property type="entry name" value="ANT"/>
    <property type="match status" value="1"/>
</dbReference>